<gene>
    <name evidence="5" type="ORF">SAMN05216352_1123</name>
</gene>
<reference evidence="5 6" key="1">
    <citation type="submission" date="2016-10" db="EMBL/GenBank/DDBJ databases">
        <authorList>
            <person name="de Groot N.N."/>
        </authorList>
    </citation>
    <scope>NUCLEOTIDE SEQUENCE [LARGE SCALE GENOMIC DNA]</scope>
    <source>
        <strain evidence="6">P4B,CCM 7963,CECT 7998,DSM 25260,IBRC-M 10614,KCTC 13821</strain>
    </source>
</reference>
<dbReference type="PANTHER" id="PTHR42899">
    <property type="entry name" value="SPERMATOGENESIS-ASSOCIATED PROTEIN 20"/>
    <property type="match status" value="1"/>
</dbReference>
<organism evidence="5 6">
    <name type="scientific">Alteribacillus bidgolensis</name>
    <dbReference type="NCBI Taxonomy" id="930129"/>
    <lineage>
        <taxon>Bacteria</taxon>
        <taxon>Bacillati</taxon>
        <taxon>Bacillota</taxon>
        <taxon>Bacilli</taxon>
        <taxon>Bacillales</taxon>
        <taxon>Bacillaceae</taxon>
        <taxon>Alteribacillus</taxon>
    </lineage>
</organism>
<dbReference type="InterPro" id="IPR008928">
    <property type="entry name" value="6-hairpin_glycosidase_sf"/>
</dbReference>
<dbReference type="Proteomes" id="UP000199017">
    <property type="component" value="Unassembled WGS sequence"/>
</dbReference>
<dbReference type="Gene3D" id="1.50.10.20">
    <property type="match status" value="1"/>
</dbReference>
<dbReference type="PANTHER" id="PTHR42899:SF1">
    <property type="entry name" value="SPERMATOGENESIS-ASSOCIATED PROTEIN 20"/>
    <property type="match status" value="1"/>
</dbReference>
<dbReference type="InterPro" id="IPR024705">
    <property type="entry name" value="Ssp411"/>
</dbReference>
<dbReference type="SUPFAM" id="SSF52833">
    <property type="entry name" value="Thioredoxin-like"/>
    <property type="match status" value="1"/>
</dbReference>
<evidence type="ECO:0000256" key="2">
    <source>
        <dbReference type="ARBA" id="ARBA00023326"/>
    </source>
</evidence>
<dbReference type="GO" id="GO:0000272">
    <property type="term" value="P:polysaccharide catabolic process"/>
    <property type="evidence" value="ECO:0007669"/>
    <property type="project" value="UniProtKB-KW"/>
</dbReference>
<dbReference type="InterPro" id="IPR036249">
    <property type="entry name" value="Thioredoxin-like_sf"/>
</dbReference>
<dbReference type="SUPFAM" id="SSF48208">
    <property type="entry name" value="Six-hairpin glycosidases"/>
    <property type="match status" value="1"/>
</dbReference>
<feature type="domain" description="Spermatogenesis-associated protein 20-like TRX" evidence="4">
    <location>
        <begin position="3"/>
        <end position="163"/>
    </location>
</feature>
<keyword evidence="1" id="KW-0119">Carbohydrate metabolism</keyword>
<dbReference type="InterPro" id="IPR004879">
    <property type="entry name" value="Ssp411-like_TRX"/>
</dbReference>
<dbReference type="GO" id="GO:0004553">
    <property type="term" value="F:hydrolase activity, hydrolyzing O-glycosyl compounds"/>
    <property type="evidence" value="ECO:0007669"/>
    <property type="project" value="InterPro"/>
</dbReference>
<name>A0A1G8NHK0_9BACI</name>
<dbReference type="InterPro" id="IPR001701">
    <property type="entry name" value="Glyco_hydro_9"/>
</dbReference>
<dbReference type="Pfam" id="PF00759">
    <property type="entry name" value="Glyco_hydro_9"/>
    <property type="match status" value="1"/>
</dbReference>
<dbReference type="Pfam" id="PF03190">
    <property type="entry name" value="Thioredox_DsbH"/>
    <property type="match status" value="1"/>
</dbReference>
<proteinExistence type="predicted"/>
<evidence type="ECO:0000313" key="5">
    <source>
        <dbReference type="EMBL" id="SDI78980.1"/>
    </source>
</evidence>
<evidence type="ECO:0000256" key="1">
    <source>
        <dbReference type="ARBA" id="ARBA00023277"/>
    </source>
</evidence>
<keyword evidence="6" id="KW-1185">Reference proteome</keyword>
<keyword evidence="2" id="KW-0624">Polysaccharide degradation</keyword>
<dbReference type="AlphaFoldDB" id="A0A1G8NHK0"/>
<dbReference type="PIRSF" id="PIRSF006402">
    <property type="entry name" value="UCP006402_thioredoxin"/>
    <property type="match status" value="1"/>
</dbReference>
<dbReference type="InterPro" id="IPR012341">
    <property type="entry name" value="6hp_glycosidase-like_sf"/>
</dbReference>
<dbReference type="CDD" id="cd02955">
    <property type="entry name" value="SSP411"/>
    <property type="match status" value="1"/>
</dbReference>
<sequence>MANRLIHEKSPYLLQHAHNPVDWFPWGGEAFEKAKRENKPVMVSIGYSTCHWCHVMERESFEDEEVAELLNDRFVAIKVDREERPDIDSIYMLACQAMTGHGGWPLNVFVTPDQKPFYAGTYFPKHSMRGMPGMIDVVTQLYDKYQEDPEKVKEVSDKMTDVLQPRTAEGQSDLTEEVLKKGLEQLRQNFDINYGGFGGAPKFPTPHILMYLFRYYRCFKDETALKMALKTLEGMAAGGMYDHIGFGFSRYSVDDKWLVPHFEKMLYDNALLAIAFTEAYQLIGEDRFRETAEEIFTYILRDMQDEKGGFYSGEDADSEGVEGKFYVWTPDEIKQVLGEEDGELFCNVYDITDEGNFEGNNIPNLIRQSPEAFAASHKLDPVNVKETLEKGRKKLFEHREKRVHPHKDDKILTSWNALMIAALAKASRVFNEPRYLEEAVKAFSFIENELTAEDRLMVRYRDGEVKHKGFIEDYANVLWAAIELYESSLNLSYLEKARHYGDQLIELFWDHENGGFFFYGKDGEELLVRPKETYDGAMPSGNSVAAVQLLRLARLTGETTYEEKTRQSIDAFAKELKQYPSGHMYFLQSYLLLHSHMKEVVVLTNADDEETKMVTEQLQQEFYPEVTYLISENPERFSDAAPFAAAYRQVEGKTTVYICENFTCHHPVTDIEEALKMLG</sequence>
<dbReference type="Gene3D" id="3.40.30.10">
    <property type="entry name" value="Glutaredoxin"/>
    <property type="match status" value="1"/>
</dbReference>
<evidence type="ECO:0000259" key="3">
    <source>
        <dbReference type="Pfam" id="PF00759"/>
    </source>
</evidence>
<dbReference type="EMBL" id="FNDU01000012">
    <property type="protein sequence ID" value="SDI78980.1"/>
    <property type="molecule type" value="Genomic_DNA"/>
</dbReference>
<dbReference type="STRING" id="930129.SAMN05216352_1123"/>
<protein>
    <submittedName>
        <fullName evidence="5">Uncharacterized protein</fullName>
    </submittedName>
</protein>
<dbReference type="Gene3D" id="1.50.10.10">
    <property type="match status" value="1"/>
</dbReference>
<feature type="domain" description="Glycoside hydrolase family 9" evidence="3">
    <location>
        <begin position="412"/>
        <end position="634"/>
    </location>
</feature>
<evidence type="ECO:0000259" key="4">
    <source>
        <dbReference type="Pfam" id="PF03190"/>
    </source>
</evidence>
<evidence type="ECO:0000313" key="6">
    <source>
        <dbReference type="Proteomes" id="UP000199017"/>
    </source>
</evidence>
<accession>A0A1G8NHK0</accession>